<feature type="compositionally biased region" description="Polar residues" evidence="1">
    <location>
        <begin position="894"/>
        <end position="923"/>
    </location>
</feature>
<evidence type="ECO:0000313" key="3">
    <source>
        <dbReference type="Proteomes" id="UP000243515"/>
    </source>
</evidence>
<proteinExistence type="predicted"/>
<feature type="compositionally biased region" description="Polar residues" evidence="1">
    <location>
        <begin position="872"/>
        <end position="881"/>
    </location>
</feature>
<name>A0A232LSX9_9EURO</name>
<feature type="compositionally biased region" description="Basic and acidic residues" evidence="1">
    <location>
        <begin position="727"/>
        <end position="758"/>
    </location>
</feature>
<feature type="compositionally biased region" description="Low complexity" evidence="1">
    <location>
        <begin position="786"/>
        <end position="798"/>
    </location>
</feature>
<feature type="region of interest" description="Disordered" evidence="1">
    <location>
        <begin position="1382"/>
        <end position="1454"/>
    </location>
</feature>
<feature type="compositionally biased region" description="Low complexity" evidence="1">
    <location>
        <begin position="264"/>
        <end position="280"/>
    </location>
</feature>
<reference evidence="2 3" key="1">
    <citation type="journal article" date="2015" name="Environ. Microbiol.">
        <title>Metagenome sequence of Elaphomyces granulatus from sporocarp tissue reveals Ascomycota ectomycorrhizal fingerprints of genome expansion and a Proteobacteria-rich microbiome.</title>
        <authorList>
            <person name="Quandt C.A."/>
            <person name="Kohler A."/>
            <person name="Hesse C.N."/>
            <person name="Sharpton T.J."/>
            <person name="Martin F."/>
            <person name="Spatafora J.W."/>
        </authorList>
    </citation>
    <scope>NUCLEOTIDE SEQUENCE [LARGE SCALE GENOMIC DNA]</scope>
    <source>
        <strain evidence="2 3">OSC145934</strain>
    </source>
</reference>
<feature type="compositionally biased region" description="Low complexity" evidence="1">
    <location>
        <begin position="1189"/>
        <end position="1207"/>
    </location>
</feature>
<gene>
    <name evidence="2" type="ORF">Egran_05053</name>
</gene>
<evidence type="ECO:0000313" key="2">
    <source>
        <dbReference type="EMBL" id="OXV07184.1"/>
    </source>
</evidence>
<dbReference type="InterPro" id="IPR019727">
    <property type="entry name" value="ATP_synth_F0_fsu_mt_fun"/>
</dbReference>
<dbReference type="OrthoDB" id="5416983at2759"/>
<accession>A0A232LSX9</accession>
<dbReference type="PANTHER" id="PTHR28161">
    <property type="entry name" value="ATP SYNTHASE SUBUNIT F, MITOCHONDRIAL"/>
    <property type="match status" value="1"/>
</dbReference>
<dbReference type="GO" id="GO:0046933">
    <property type="term" value="F:proton-transporting ATP synthase activity, rotational mechanism"/>
    <property type="evidence" value="ECO:0007669"/>
    <property type="project" value="TreeGrafter"/>
</dbReference>
<feature type="compositionally biased region" description="Polar residues" evidence="1">
    <location>
        <begin position="930"/>
        <end position="941"/>
    </location>
</feature>
<dbReference type="Proteomes" id="UP000243515">
    <property type="component" value="Unassembled WGS sequence"/>
</dbReference>
<keyword evidence="3" id="KW-1185">Reference proteome</keyword>
<feature type="compositionally biased region" description="Polar residues" evidence="1">
    <location>
        <begin position="1415"/>
        <end position="1432"/>
    </location>
</feature>
<feature type="compositionally biased region" description="Polar residues" evidence="1">
    <location>
        <begin position="1270"/>
        <end position="1283"/>
    </location>
</feature>
<dbReference type="PANTHER" id="PTHR28161:SF1">
    <property type="entry name" value="ATP SYNTHASE SUBUNIT F, MITOCHONDRIAL"/>
    <property type="match status" value="1"/>
</dbReference>
<feature type="region of interest" description="Disordered" evidence="1">
    <location>
        <begin position="343"/>
        <end position="1077"/>
    </location>
</feature>
<feature type="region of interest" description="Disordered" evidence="1">
    <location>
        <begin position="195"/>
        <end position="329"/>
    </location>
</feature>
<sequence>MSFITRRALSTLIPPKVASPNAIGAAQDAARMNRVVNFYASLPRGPAPEPNPSGLLERYQARYFGKNPSPMPLVHVIGGLMLLGYGMNYYYHLHSSIGMAEQSRHDVVNQTRSGGEPSPSDVPASKPDKESARGDVGEFKLIAINAQTERLTNLQLLHGESLTDILEVGKPEGPTPTDNGRQGPALLASRALELNGLTPTSDGGEDAGSLGGSESDTSRTDGRHHTRTGSVKKPTPFKPVSFTKFSVPKAPGSISTSKIGDKVPPLSTSSGASSQPSTRPRLVAKSTSVLRDPTSKPMARGIKNGGASPDPIQVWNKNRPAQPPPSKHLTDEELKQQYGIHMTSRIQEDGSGTEAKWADIDDDEDDWAPETIEWNDGTKISLTHTENAPAPAQDSKTCKEIKDAPPPMEQSATHDSNKVLGSKSPTSVGPNATILRLGANAERQQQAKASNLLKGSNDKPTLTAKTPAPVPVKSPWATLPPVDKVPPVNPPVQQAQVASRPPQKDSHGQESVPGPVPAKEIAADDFNRSWRDGQHTIPRELYNSQSGRYEPVSDTRNGLPKYEQQLRTPSVLQRPSHIEFSGPAEPSPAFQTHRTSNQDGAHWTRRRTSSNVSGGSGSFGRRMSLGRPDIPAKINDSRRGSQVNGVIERPMSPRDISYSKGGMTRGLSPNQQSAGSAWQPRTSTNANSMPQPSIPGAPQTTGSSAPEVPAIVSQVPEEDPIAMQQRIMKEKRLEARQRRLEQEEREEAERRERIRLKLEALGPPPEKEKPKPQEQQATAKVQSKEATATTPTTANPVVQSPPKPPVPEPTGEPKQYGMMKVHHPESVKRLVTVNERTAEKPAITGTHGRRAPSPARDAKLDGTKTDGLLPTTEISHPQSQEQHCEQTTDEKSSQWRGNLNPSSSYSPWGTGSKLGSHTTTSANPWKPLSNDKTLGNGTFDRNLSGFPPKDIPLRGHLSLADQPHITPPSTNAERMSGPQPFPSSSRVAPENQSSLTPLQAPDTRHPVYEPLNPISRPGPIGPPVTQPGHRPQESRRNDQTTAWNNFHAVAAKKDAEDSERFRRELTARRDDGPSSVQISFNETWRQVRTGDQAGQRQVISVARTNDNGGPLSPLHAFDNTVDALPFADNHPRPFPNVTGRGSRFFPPTVEAPKRSVGTEDGRAGSPSPPPPEEISSHPAFTGDSHRPLVHLPTPKPVVKLPPKTSPTISKPASFASMAAATPPRVVPQPIASTWQEKINVLFGKKGSTEKKHSLAVASATKEPLDVQSQLSSAAVSFPQNADSEPQKDVGKVTSKEVEEEEEMFEDREAGSLPVVRVPIMAPPAAWRAALPPPTRLRSKYLKPMQVLSIESFLIGLQEKDSSGNLQISIRLPGWENLKLVTLPKKGGSHRPRQRGSSNFRPRKNTKSREPPAIFNASQGSKKSNSSNPTKGSPASPRGTFGQPSWGSRVPSVVH</sequence>
<dbReference type="Pfam" id="PF10791">
    <property type="entry name" value="F1F0-ATPsyn_F"/>
    <property type="match status" value="1"/>
</dbReference>
<protein>
    <submittedName>
        <fullName evidence="2">Uncharacterized protein</fullName>
    </submittedName>
</protein>
<dbReference type="EMBL" id="NPHW01005031">
    <property type="protein sequence ID" value="OXV07184.1"/>
    <property type="molecule type" value="Genomic_DNA"/>
</dbReference>
<feature type="region of interest" description="Disordered" evidence="1">
    <location>
        <begin position="1270"/>
        <end position="1309"/>
    </location>
</feature>
<feature type="compositionally biased region" description="Basic and acidic residues" evidence="1">
    <location>
        <begin position="1151"/>
        <end position="1162"/>
    </location>
</feature>
<feature type="compositionally biased region" description="Basic and acidic residues" evidence="1">
    <location>
        <begin position="1284"/>
        <end position="1296"/>
    </location>
</feature>
<feature type="compositionally biased region" description="Pro residues" evidence="1">
    <location>
        <begin position="799"/>
        <end position="810"/>
    </location>
</feature>
<feature type="compositionally biased region" description="Polar residues" evidence="1">
    <location>
        <begin position="982"/>
        <end position="997"/>
    </location>
</feature>
<evidence type="ECO:0000256" key="1">
    <source>
        <dbReference type="SAM" id="MobiDB-lite"/>
    </source>
</evidence>
<feature type="region of interest" description="Disordered" evidence="1">
    <location>
        <begin position="106"/>
        <end position="133"/>
    </location>
</feature>
<feature type="compositionally biased region" description="Basic and acidic residues" evidence="1">
    <location>
        <begin position="882"/>
        <end position="893"/>
    </location>
</feature>
<feature type="compositionally biased region" description="Basic and acidic residues" evidence="1">
    <location>
        <begin position="521"/>
        <end position="538"/>
    </location>
</feature>
<feature type="region of interest" description="Disordered" evidence="1">
    <location>
        <begin position="1136"/>
        <end position="1210"/>
    </location>
</feature>
<organism evidence="2 3">
    <name type="scientific">Elaphomyces granulatus</name>
    <dbReference type="NCBI Taxonomy" id="519963"/>
    <lineage>
        <taxon>Eukaryota</taxon>
        <taxon>Fungi</taxon>
        <taxon>Dikarya</taxon>
        <taxon>Ascomycota</taxon>
        <taxon>Pezizomycotina</taxon>
        <taxon>Eurotiomycetes</taxon>
        <taxon>Eurotiomycetidae</taxon>
        <taxon>Eurotiales</taxon>
        <taxon>Elaphomycetaceae</taxon>
        <taxon>Elaphomyces</taxon>
    </lineage>
</organism>
<feature type="compositionally biased region" description="Polar residues" evidence="1">
    <location>
        <begin position="589"/>
        <end position="599"/>
    </location>
</feature>
<feature type="compositionally biased region" description="Polar residues" evidence="1">
    <location>
        <begin position="667"/>
        <end position="691"/>
    </location>
</feature>
<feature type="compositionally biased region" description="Basic and acidic residues" evidence="1">
    <location>
        <begin position="1051"/>
        <end position="1072"/>
    </location>
</feature>
<comment type="caution">
    <text evidence="2">The sequence shown here is derived from an EMBL/GenBank/DDBJ whole genome shotgun (WGS) entry which is preliminary data.</text>
</comment>
<feature type="compositionally biased region" description="Low complexity" evidence="1">
    <location>
        <begin position="609"/>
        <end position="627"/>
    </location>
</feature>